<evidence type="ECO:0000313" key="3">
    <source>
        <dbReference type="EMBL" id="CUU60307.1"/>
    </source>
</evidence>
<protein>
    <submittedName>
        <fullName evidence="3">Crotonobetainyl-CoA:carnitine CoA-transferase CaiB</fullName>
    </submittedName>
</protein>
<dbReference type="Proteomes" id="UP000198802">
    <property type="component" value="Unassembled WGS sequence"/>
</dbReference>
<dbReference type="InterPro" id="IPR050483">
    <property type="entry name" value="CoA-transferase_III_domain"/>
</dbReference>
<evidence type="ECO:0000256" key="1">
    <source>
        <dbReference type="ARBA" id="ARBA00022679"/>
    </source>
</evidence>
<reference evidence="4" key="1">
    <citation type="submission" date="2015-11" db="EMBL/GenBank/DDBJ databases">
        <authorList>
            <person name="Varghese N."/>
        </authorList>
    </citation>
    <scope>NUCLEOTIDE SEQUENCE [LARGE SCALE GENOMIC DNA]</scope>
    <source>
        <strain evidence="4">DSM 45899</strain>
    </source>
</reference>
<organism evidence="3 4">
    <name type="scientific">Parafrankia irregularis</name>
    <dbReference type="NCBI Taxonomy" id="795642"/>
    <lineage>
        <taxon>Bacteria</taxon>
        <taxon>Bacillati</taxon>
        <taxon>Actinomycetota</taxon>
        <taxon>Actinomycetes</taxon>
        <taxon>Frankiales</taxon>
        <taxon>Frankiaceae</taxon>
        <taxon>Parafrankia</taxon>
    </lineage>
</organism>
<accession>A0A0S4QXR6</accession>
<dbReference type="Gene3D" id="3.40.50.10540">
    <property type="entry name" value="Crotonobetainyl-coa:carnitine coa-transferase, domain 1"/>
    <property type="match status" value="1"/>
</dbReference>
<keyword evidence="4" id="KW-1185">Reference proteome</keyword>
<dbReference type="SUPFAM" id="SSF89796">
    <property type="entry name" value="CoA-transferase family III (CaiB/BaiF)"/>
    <property type="match status" value="1"/>
</dbReference>
<sequence length="444" mass="47622">MVGQSSGPAEETVDRWAGCPPDLEARSDALRRIRVCDLSGQLAGAGSTRLLAAFGAQVIRVEDPATRGGWDIVRGAQPFHDDRRGIEFGATFNNHNTEKLGVTLNLRTERGRDLLTRLIAVSDVVTENFAGGVFARLGFPYERLREIRPDIVYVSHSGFGATGPYRDFRTWGPIVQAVSGLTFTSGLAGHPPTGWGFSYMDHMGAYAMAVAILAALWHRDQTGEGQWVDLSGVEAGLALTGPDILDHHVNGRPPRAAGSVDSNRDADSPMAPHGIYPARGEDRWIAVACRDDHDWRLLAGEIGQPWATAGELATLAARLAGQDMLDARLAAWTAGFDNHELAGRLVAAGIPASPVRTPAERIDGTAAERADGTPATSDWGLWPTVQHPDIGPARVDGIPVHLSETDWSLRRGAPRLGEHNRYVLGDLLGVDDAELSELAAEGVV</sequence>
<dbReference type="PANTHER" id="PTHR48207">
    <property type="entry name" value="SUCCINATE--HYDROXYMETHYLGLUTARATE COA-TRANSFERASE"/>
    <property type="match status" value="1"/>
</dbReference>
<dbReference type="InterPro" id="IPR003673">
    <property type="entry name" value="CoA-Trfase_fam_III"/>
</dbReference>
<keyword evidence="1 3" id="KW-0808">Transferase</keyword>
<gene>
    <name evidence="3" type="ORF">Ga0074812_13822</name>
</gene>
<dbReference type="GO" id="GO:0008410">
    <property type="term" value="F:CoA-transferase activity"/>
    <property type="evidence" value="ECO:0007669"/>
    <property type="project" value="TreeGrafter"/>
</dbReference>
<evidence type="ECO:0000256" key="2">
    <source>
        <dbReference type="SAM" id="MobiDB-lite"/>
    </source>
</evidence>
<feature type="region of interest" description="Disordered" evidence="2">
    <location>
        <begin position="249"/>
        <end position="273"/>
    </location>
</feature>
<dbReference type="InterPro" id="IPR044855">
    <property type="entry name" value="CoA-Trfase_III_dom3_sf"/>
</dbReference>
<dbReference type="InterPro" id="IPR023606">
    <property type="entry name" value="CoA-Trfase_III_dom_1_sf"/>
</dbReference>
<dbReference type="AlphaFoldDB" id="A0A0S4QXR6"/>
<dbReference type="PANTHER" id="PTHR48207:SF3">
    <property type="entry name" value="SUCCINATE--HYDROXYMETHYLGLUTARATE COA-TRANSFERASE"/>
    <property type="match status" value="1"/>
</dbReference>
<dbReference type="Gene3D" id="3.30.1540.10">
    <property type="entry name" value="formyl-coa transferase, domain 3"/>
    <property type="match status" value="1"/>
</dbReference>
<dbReference type="Pfam" id="PF02515">
    <property type="entry name" value="CoA_transf_3"/>
    <property type="match status" value="1"/>
</dbReference>
<evidence type="ECO:0000313" key="4">
    <source>
        <dbReference type="Proteomes" id="UP000198802"/>
    </source>
</evidence>
<name>A0A0S4QXR6_9ACTN</name>
<dbReference type="RefSeq" id="WP_091285021.1">
    <property type="nucleotide sequence ID" value="NZ_FAOZ01000038.1"/>
</dbReference>
<dbReference type="EMBL" id="FAOZ01000038">
    <property type="protein sequence ID" value="CUU60307.1"/>
    <property type="molecule type" value="Genomic_DNA"/>
</dbReference>
<proteinExistence type="predicted"/>